<keyword evidence="1 6" id="KW-0597">Phosphoprotein</keyword>
<sequence>MRLLVIEDNRNLVANLFAYFEARGHVLDAAPDGITGLHLALTKPYDVLILDWMLPRMDGPEVLRKLRNEGLSDLPVIMLTARDELPDKLQGFRAGADDYLTKPFDLPELEVRLESLQARVVGRGRSRVLSVEDLRLDLSTLEATRAGTPVHLFPAGRKLLEVLMRASPAVVSREQLEFALWGDDPPDGDMLRSHIYELRREIDGPFAVKLIHTVPRAGYRLARLSSPSNP</sequence>
<protein>
    <submittedName>
        <fullName evidence="10">Chemotaxis protein CheY</fullName>
    </submittedName>
</protein>
<dbReference type="InterPro" id="IPR001867">
    <property type="entry name" value="OmpR/PhoB-type_DNA-bd"/>
</dbReference>
<feature type="DNA-binding region" description="OmpR/PhoB-type" evidence="7">
    <location>
        <begin position="126"/>
        <end position="223"/>
    </location>
</feature>
<dbReference type="GO" id="GO:0032993">
    <property type="term" value="C:protein-DNA complex"/>
    <property type="evidence" value="ECO:0007669"/>
    <property type="project" value="TreeGrafter"/>
</dbReference>
<accession>A0A0R0BYR4</accession>
<keyword evidence="2" id="KW-0902">Two-component regulatory system</keyword>
<evidence type="ECO:0000256" key="5">
    <source>
        <dbReference type="ARBA" id="ARBA00023163"/>
    </source>
</evidence>
<dbReference type="AlphaFoldDB" id="A0A0R0BYR4"/>
<dbReference type="InterPro" id="IPR001789">
    <property type="entry name" value="Sig_transdc_resp-reg_receiver"/>
</dbReference>
<evidence type="ECO:0000256" key="7">
    <source>
        <dbReference type="PROSITE-ProRule" id="PRU01091"/>
    </source>
</evidence>
<comment type="caution">
    <text evidence="10">The sequence shown here is derived from an EMBL/GenBank/DDBJ whole genome shotgun (WGS) entry which is preliminary data.</text>
</comment>
<proteinExistence type="predicted"/>
<dbReference type="GO" id="GO:0006355">
    <property type="term" value="P:regulation of DNA-templated transcription"/>
    <property type="evidence" value="ECO:0007669"/>
    <property type="project" value="InterPro"/>
</dbReference>
<dbReference type="InterPro" id="IPR036388">
    <property type="entry name" value="WH-like_DNA-bd_sf"/>
</dbReference>
<dbReference type="Proteomes" id="UP000051254">
    <property type="component" value="Unassembled WGS sequence"/>
</dbReference>
<dbReference type="STRING" id="266128.ABB25_09185"/>
<dbReference type="GO" id="GO:0000156">
    <property type="term" value="F:phosphorelay response regulator activity"/>
    <property type="evidence" value="ECO:0007669"/>
    <property type="project" value="TreeGrafter"/>
</dbReference>
<dbReference type="GO" id="GO:0000976">
    <property type="term" value="F:transcription cis-regulatory region binding"/>
    <property type="evidence" value="ECO:0007669"/>
    <property type="project" value="TreeGrafter"/>
</dbReference>
<feature type="domain" description="Response regulatory" evidence="8">
    <location>
        <begin position="2"/>
        <end position="117"/>
    </location>
</feature>
<evidence type="ECO:0000259" key="8">
    <source>
        <dbReference type="PROSITE" id="PS50110"/>
    </source>
</evidence>
<dbReference type="SUPFAM" id="SSF52172">
    <property type="entry name" value="CheY-like"/>
    <property type="match status" value="1"/>
</dbReference>
<evidence type="ECO:0000313" key="11">
    <source>
        <dbReference type="Proteomes" id="UP000051254"/>
    </source>
</evidence>
<dbReference type="Pfam" id="PF00072">
    <property type="entry name" value="Response_reg"/>
    <property type="match status" value="1"/>
</dbReference>
<evidence type="ECO:0000256" key="2">
    <source>
        <dbReference type="ARBA" id="ARBA00023012"/>
    </source>
</evidence>
<organism evidence="10 11">
    <name type="scientific">Stenotrophomonas koreensis</name>
    <dbReference type="NCBI Taxonomy" id="266128"/>
    <lineage>
        <taxon>Bacteria</taxon>
        <taxon>Pseudomonadati</taxon>
        <taxon>Pseudomonadota</taxon>
        <taxon>Gammaproteobacteria</taxon>
        <taxon>Lysobacterales</taxon>
        <taxon>Lysobacteraceae</taxon>
        <taxon>Stenotrophomonas</taxon>
    </lineage>
</organism>
<dbReference type="PROSITE" id="PS50110">
    <property type="entry name" value="RESPONSE_REGULATORY"/>
    <property type="match status" value="1"/>
</dbReference>
<evidence type="ECO:0000256" key="3">
    <source>
        <dbReference type="ARBA" id="ARBA00023015"/>
    </source>
</evidence>
<dbReference type="OrthoDB" id="9802426at2"/>
<dbReference type="PATRIC" id="fig|266128.3.peg.705"/>
<keyword evidence="11" id="KW-1185">Reference proteome</keyword>
<dbReference type="RefSeq" id="WP_057666073.1">
    <property type="nucleotide sequence ID" value="NZ_LDJH01000013.1"/>
</dbReference>
<evidence type="ECO:0000256" key="1">
    <source>
        <dbReference type="ARBA" id="ARBA00022553"/>
    </source>
</evidence>
<evidence type="ECO:0000256" key="6">
    <source>
        <dbReference type="PROSITE-ProRule" id="PRU00169"/>
    </source>
</evidence>
<keyword evidence="4 7" id="KW-0238">DNA-binding</keyword>
<dbReference type="Pfam" id="PF00486">
    <property type="entry name" value="Trans_reg_C"/>
    <property type="match status" value="1"/>
</dbReference>
<reference evidence="10 11" key="1">
    <citation type="submission" date="2015-05" db="EMBL/GenBank/DDBJ databases">
        <title>Genome sequencing and analysis of members of genus Stenotrophomonas.</title>
        <authorList>
            <person name="Patil P.P."/>
            <person name="Midha S."/>
            <person name="Patil P.B."/>
        </authorList>
    </citation>
    <scope>NUCLEOTIDE SEQUENCE [LARGE SCALE GENOMIC DNA]</scope>
    <source>
        <strain evidence="10 11">DSM 17805</strain>
    </source>
</reference>
<dbReference type="EMBL" id="LDJH01000013">
    <property type="protein sequence ID" value="KRG57971.1"/>
    <property type="molecule type" value="Genomic_DNA"/>
</dbReference>
<dbReference type="CDD" id="cd17574">
    <property type="entry name" value="REC_OmpR"/>
    <property type="match status" value="1"/>
</dbReference>
<feature type="modified residue" description="4-aspartylphosphate" evidence="6">
    <location>
        <position position="51"/>
    </location>
</feature>
<dbReference type="Gene3D" id="1.10.10.10">
    <property type="entry name" value="Winged helix-like DNA-binding domain superfamily/Winged helix DNA-binding domain"/>
    <property type="match status" value="1"/>
</dbReference>
<keyword evidence="3" id="KW-0805">Transcription regulation</keyword>
<keyword evidence="5" id="KW-0804">Transcription</keyword>
<dbReference type="PANTHER" id="PTHR48111">
    <property type="entry name" value="REGULATOR OF RPOS"/>
    <property type="match status" value="1"/>
</dbReference>
<feature type="domain" description="OmpR/PhoB-type" evidence="9">
    <location>
        <begin position="126"/>
        <end position="223"/>
    </location>
</feature>
<dbReference type="Gene3D" id="3.40.50.2300">
    <property type="match status" value="1"/>
</dbReference>
<gene>
    <name evidence="10" type="ORF">ABB25_09185</name>
</gene>
<dbReference type="InterPro" id="IPR039420">
    <property type="entry name" value="WalR-like"/>
</dbReference>
<evidence type="ECO:0000256" key="4">
    <source>
        <dbReference type="ARBA" id="ARBA00023125"/>
    </source>
</evidence>
<evidence type="ECO:0000259" key="9">
    <source>
        <dbReference type="PROSITE" id="PS51755"/>
    </source>
</evidence>
<dbReference type="FunFam" id="1.10.10.10:FF:000058">
    <property type="entry name" value="DNA-binding response OmpR family regulator"/>
    <property type="match status" value="1"/>
</dbReference>
<dbReference type="PANTHER" id="PTHR48111:SF22">
    <property type="entry name" value="REGULATOR OF RPOS"/>
    <property type="match status" value="1"/>
</dbReference>
<dbReference type="GO" id="GO:0005829">
    <property type="term" value="C:cytosol"/>
    <property type="evidence" value="ECO:0007669"/>
    <property type="project" value="TreeGrafter"/>
</dbReference>
<dbReference type="InterPro" id="IPR011006">
    <property type="entry name" value="CheY-like_superfamily"/>
</dbReference>
<dbReference type="PROSITE" id="PS51755">
    <property type="entry name" value="OMPR_PHOB"/>
    <property type="match status" value="1"/>
</dbReference>
<evidence type="ECO:0000313" key="10">
    <source>
        <dbReference type="EMBL" id="KRG57971.1"/>
    </source>
</evidence>
<dbReference type="SMART" id="SM00862">
    <property type="entry name" value="Trans_reg_C"/>
    <property type="match status" value="1"/>
</dbReference>
<dbReference type="CDD" id="cd00383">
    <property type="entry name" value="trans_reg_C"/>
    <property type="match status" value="1"/>
</dbReference>
<name>A0A0R0BYR4_9GAMM</name>
<dbReference type="SMART" id="SM00448">
    <property type="entry name" value="REC"/>
    <property type="match status" value="1"/>
</dbReference>